<dbReference type="SUPFAM" id="SSF54373">
    <property type="entry name" value="FAD-linked reductases, C-terminal domain"/>
    <property type="match status" value="1"/>
</dbReference>
<evidence type="ECO:0000313" key="7">
    <source>
        <dbReference type="EMBL" id="TWA77025.1"/>
    </source>
</evidence>
<dbReference type="SUPFAM" id="SSF51971">
    <property type="entry name" value="Nucleotide-binding domain"/>
    <property type="match status" value="1"/>
</dbReference>
<sequence length="365" mass="42323">MHDYLIVGSGLYGAVCARLLTDAGHLVRVVERRSHIGGNVYTEEQEGIVVHSYGAHIFHCSNQEIWDFVNRFASFRPFVNRPVSISGGKLYSLPFNMFTFNQLWGVTSPDEARAIIEKERLVLDREPGNLEEQALSMVGKTIYDLLIRGYTKKQWQKDPKELPPWIIRRLPLRFTYDNNYFNDTYQGIPDGGYTKLIRGLLDGIQVETSVDFLTNRSELQAKARRVIYTGALDEFFGYDLGVLEYRGLRFEHDWFQSENVLGNAVINYGDEEVPYTRRIEHRHFSPTQSPVSIVSREYPANWRPGDIPFYPVNSPENEGLHRKYCERIAEYENYYIGGRLADYRYYDMHQVVGAAMKFVRSLAVR</sequence>
<dbReference type="InterPro" id="IPR004379">
    <property type="entry name" value="UDP-GALP_mutase"/>
</dbReference>
<accession>A0A560BWN6</accession>
<evidence type="ECO:0000313" key="8">
    <source>
        <dbReference type="Proteomes" id="UP000318529"/>
    </source>
</evidence>
<evidence type="ECO:0000256" key="1">
    <source>
        <dbReference type="ARBA" id="ARBA00001974"/>
    </source>
</evidence>
<feature type="domain" description="UDP-galactopyranose mutase C-terminal" evidence="6">
    <location>
        <begin position="146"/>
        <end position="345"/>
    </location>
</feature>
<dbReference type="Pfam" id="PF03275">
    <property type="entry name" value="GLF"/>
    <property type="match status" value="1"/>
</dbReference>
<dbReference type="NCBIfam" id="TIGR00031">
    <property type="entry name" value="UDP-GALP_mutase"/>
    <property type="match status" value="1"/>
</dbReference>
<evidence type="ECO:0000256" key="2">
    <source>
        <dbReference type="ARBA" id="ARBA00009321"/>
    </source>
</evidence>
<dbReference type="Pfam" id="PF13450">
    <property type="entry name" value="NAD_binding_8"/>
    <property type="match status" value="1"/>
</dbReference>
<comment type="caution">
    <text evidence="7">The sequence shown here is derived from an EMBL/GenBank/DDBJ whole genome shotgun (WGS) entry which is preliminary data.</text>
</comment>
<dbReference type="InterPro" id="IPR015899">
    <property type="entry name" value="UDP-GalPyranose_mutase_C"/>
</dbReference>
<organism evidence="7 8">
    <name type="scientific">Azospirillum brasilense</name>
    <dbReference type="NCBI Taxonomy" id="192"/>
    <lineage>
        <taxon>Bacteria</taxon>
        <taxon>Pseudomonadati</taxon>
        <taxon>Pseudomonadota</taxon>
        <taxon>Alphaproteobacteria</taxon>
        <taxon>Rhodospirillales</taxon>
        <taxon>Azospirillaceae</taxon>
        <taxon>Azospirillum</taxon>
    </lineage>
</organism>
<keyword evidence="4" id="KW-0274">FAD</keyword>
<comment type="similarity">
    <text evidence="2">Belongs to the UDP-galactopyranose/dTDP-fucopyranose mutase family.</text>
</comment>
<dbReference type="PANTHER" id="PTHR21197">
    <property type="entry name" value="UDP-GALACTOPYRANOSE MUTASE"/>
    <property type="match status" value="1"/>
</dbReference>
<dbReference type="GO" id="GO:0008767">
    <property type="term" value="F:UDP-galactopyranose mutase activity"/>
    <property type="evidence" value="ECO:0007669"/>
    <property type="project" value="InterPro"/>
</dbReference>
<dbReference type="Gene3D" id="3.40.50.720">
    <property type="entry name" value="NAD(P)-binding Rossmann-like Domain"/>
    <property type="match status" value="3"/>
</dbReference>
<evidence type="ECO:0000256" key="5">
    <source>
        <dbReference type="ARBA" id="ARBA00023235"/>
    </source>
</evidence>
<evidence type="ECO:0000256" key="3">
    <source>
        <dbReference type="ARBA" id="ARBA00022630"/>
    </source>
</evidence>
<dbReference type="EMBL" id="VITH01000016">
    <property type="protein sequence ID" value="TWA77025.1"/>
    <property type="molecule type" value="Genomic_DNA"/>
</dbReference>
<gene>
    <name evidence="7" type="ORF">FBZ83_11617</name>
</gene>
<comment type="cofactor">
    <cofactor evidence="1">
        <name>FAD</name>
        <dbReference type="ChEBI" id="CHEBI:57692"/>
    </cofactor>
</comment>
<protein>
    <submittedName>
        <fullName evidence="7">UDP-galactopyranose mutase</fullName>
    </submittedName>
</protein>
<dbReference type="AlphaFoldDB" id="A0A560BWN6"/>
<reference evidence="7 8" key="1">
    <citation type="submission" date="2019-06" db="EMBL/GenBank/DDBJ databases">
        <title>Genomic Encyclopedia of Type Strains, Phase IV (KMG-V): Genome sequencing to study the core and pangenomes of soil and plant-associated prokaryotes.</title>
        <authorList>
            <person name="Whitman W."/>
        </authorList>
    </citation>
    <scope>NUCLEOTIDE SEQUENCE [LARGE SCALE GENOMIC DNA]</scope>
    <source>
        <strain evidence="7 8">BR 11650</strain>
    </source>
</reference>
<proteinExistence type="inferred from homology"/>
<name>A0A560BWN6_AZOBR</name>
<evidence type="ECO:0000256" key="4">
    <source>
        <dbReference type="ARBA" id="ARBA00022827"/>
    </source>
</evidence>
<dbReference type="GO" id="GO:0005829">
    <property type="term" value="C:cytosol"/>
    <property type="evidence" value="ECO:0007669"/>
    <property type="project" value="TreeGrafter"/>
</dbReference>
<dbReference type="PANTHER" id="PTHR21197:SF0">
    <property type="entry name" value="UDP-GALACTOPYRANOSE MUTASE"/>
    <property type="match status" value="1"/>
</dbReference>
<dbReference type="RefSeq" id="WP_145689624.1">
    <property type="nucleotide sequence ID" value="NZ_VITH01000016.1"/>
</dbReference>
<keyword evidence="3" id="KW-0285">Flavoprotein</keyword>
<dbReference type="GO" id="GO:0050660">
    <property type="term" value="F:flavin adenine dinucleotide binding"/>
    <property type="evidence" value="ECO:0007669"/>
    <property type="project" value="TreeGrafter"/>
</dbReference>
<keyword evidence="5" id="KW-0413">Isomerase</keyword>
<evidence type="ECO:0000259" key="6">
    <source>
        <dbReference type="Pfam" id="PF03275"/>
    </source>
</evidence>
<dbReference type="Proteomes" id="UP000318529">
    <property type="component" value="Unassembled WGS sequence"/>
</dbReference>